<feature type="region of interest" description="Disordered" evidence="1">
    <location>
        <begin position="94"/>
        <end position="124"/>
    </location>
</feature>
<feature type="region of interest" description="Disordered" evidence="1">
    <location>
        <begin position="530"/>
        <end position="555"/>
    </location>
</feature>
<evidence type="ECO:0000313" key="3">
    <source>
        <dbReference type="Proteomes" id="UP000250140"/>
    </source>
</evidence>
<dbReference type="OrthoDB" id="5419508at2759"/>
<accession>A0A8E2FF50</accession>
<evidence type="ECO:0000313" key="2">
    <source>
        <dbReference type="EMBL" id="OCL15435.1"/>
    </source>
</evidence>
<gene>
    <name evidence="2" type="ORF">AOQ84DRAFT_384020</name>
</gene>
<feature type="compositionally biased region" description="Basic and acidic residues" evidence="1">
    <location>
        <begin position="759"/>
        <end position="775"/>
    </location>
</feature>
<feature type="compositionally biased region" description="Polar residues" evidence="1">
    <location>
        <begin position="539"/>
        <end position="555"/>
    </location>
</feature>
<feature type="compositionally biased region" description="Basic and acidic residues" evidence="1">
    <location>
        <begin position="739"/>
        <end position="751"/>
    </location>
</feature>
<keyword evidence="3" id="KW-1185">Reference proteome</keyword>
<organism evidence="2 3">
    <name type="scientific">Glonium stellatum</name>
    <dbReference type="NCBI Taxonomy" id="574774"/>
    <lineage>
        <taxon>Eukaryota</taxon>
        <taxon>Fungi</taxon>
        <taxon>Dikarya</taxon>
        <taxon>Ascomycota</taxon>
        <taxon>Pezizomycotina</taxon>
        <taxon>Dothideomycetes</taxon>
        <taxon>Pleosporomycetidae</taxon>
        <taxon>Gloniales</taxon>
        <taxon>Gloniaceae</taxon>
        <taxon>Glonium</taxon>
    </lineage>
</organism>
<dbReference type="AlphaFoldDB" id="A0A8E2FF50"/>
<sequence>MSQNTDRPREGVASSEPNAGPDGIQIPRLSDGKSLESCRGTTPLRDATAKAVILTRAKELYEHEKNSTIWTKQTQDGRNQLIFFIHRLEQGLFSPGPIRPKDSNDASHPTQRAHRRTSSSPRQRDLSDYEDVFYATCAKTRELHENLAIRFESGFLTPDAVLHERGENLLSYAPFTAREMLKYLEVTWSILLDPRLLIALDNSVRRDRVRHSQGVTLEPNFDPNNNTPEFTAHLRRSLTDRLGKGRSLPEDALTGLMDVAKMSPGHVNALLWEKYRPLVAEEQRLKEHENLLRARHAAEARAARFASMSAEEHRARALAIIDGRSVTPAPADVDIKSILDPLRPFYGEGSNIFDSVATPSTSCDCMLSCICKTSCFTEPEETCLCKRSSVFREYAEQVKTASTVRDVISRNYGKQLGDDIILDAPNNDVAQLQIAAVASDFHPVFEEALSEVRSVIEEMETDYVERKLVATGMKSPALTITPVKSSKKTKDPYPLDFYSSPSIFDSPTAFDSGYDTRSSNVVNQTVSIHTPPQAHESQDGNAYSSPALSPTTDVQYPHTSKTLYVERLPPPPFRLERSETEPPPAPKRFFTDPAFTQMYDEHLREERKSMESNLPPMRIVNSVPMQDRIWYSAGGNRAAHDRIEVEWDVPTPIAKTFSYPAEEFIAMLPNPYISRRPQDEQPSLYVQKQRAETEKCLSEHGIREEEDSKHRIEALRRGRSATAEELLERVKNQFTGKGAGDRDSNESKKSDQSFYNDQGKGKEGEPGSEKKRIRGLKWENARKIFKRSLSSSEAKN</sequence>
<dbReference type="EMBL" id="KV748448">
    <property type="protein sequence ID" value="OCL15435.1"/>
    <property type="molecule type" value="Genomic_DNA"/>
</dbReference>
<proteinExistence type="predicted"/>
<feature type="region of interest" description="Disordered" evidence="1">
    <location>
        <begin position="1"/>
        <end position="42"/>
    </location>
</feature>
<feature type="compositionally biased region" description="Basic and acidic residues" evidence="1">
    <location>
        <begin position="1"/>
        <end position="10"/>
    </location>
</feature>
<feature type="region of interest" description="Disordered" evidence="1">
    <location>
        <begin position="730"/>
        <end position="775"/>
    </location>
</feature>
<feature type="region of interest" description="Disordered" evidence="1">
    <location>
        <begin position="568"/>
        <end position="591"/>
    </location>
</feature>
<dbReference type="Proteomes" id="UP000250140">
    <property type="component" value="Unassembled WGS sequence"/>
</dbReference>
<evidence type="ECO:0000256" key="1">
    <source>
        <dbReference type="SAM" id="MobiDB-lite"/>
    </source>
</evidence>
<protein>
    <submittedName>
        <fullName evidence="2">Uncharacterized protein</fullName>
    </submittedName>
</protein>
<name>A0A8E2FF50_9PEZI</name>
<reference evidence="2 3" key="1">
    <citation type="journal article" date="2016" name="Nat. Commun.">
        <title>Ectomycorrhizal ecology is imprinted in the genome of the dominant symbiotic fungus Cenococcum geophilum.</title>
        <authorList>
            <consortium name="DOE Joint Genome Institute"/>
            <person name="Peter M."/>
            <person name="Kohler A."/>
            <person name="Ohm R.A."/>
            <person name="Kuo A."/>
            <person name="Krutzmann J."/>
            <person name="Morin E."/>
            <person name="Arend M."/>
            <person name="Barry K.W."/>
            <person name="Binder M."/>
            <person name="Choi C."/>
            <person name="Clum A."/>
            <person name="Copeland A."/>
            <person name="Grisel N."/>
            <person name="Haridas S."/>
            <person name="Kipfer T."/>
            <person name="LaButti K."/>
            <person name="Lindquist E."/>
            <person name="Lipzen A."/>
            <person name="Maire R."/>
            <person name="Meier B."/>
            <person name="Mihaltcheva S."/>
            <person name="Molinier V."/>
            <person name="Murat C."/>
            <person name="Poggeler S."/>
            <person name="Quandt C.A."/>
            <person name="Sperisen C."/>
            <person name="Tritt A."/>
            <person name="Tisserant E."/>
            <person name="Crous P.W."/>
            <person name="Henrissat B."/>
            <person name="Nehls U."/>
            <person name="Egli S."/>
            <person name="Spatafora J.W."/>
            <person name="Grigoriev I.V."/>
            <person name="Martin F.M."/>
        </authorList>
    </citation>
    <scope>NUCLEOTIDE SEQUENCE [LARGE SCALE GENOMIC DNA]</scope>
    <source>
        <strain evidence="2 3">CBS 207.34</strain>
    </source>
</reference>